<accession>A0A376G0N4</accession>
<evidence type="ECO:0000313" key="2">
    <source>
        <dbReference type="EMBL" id="STD53103.1"/>
    </source>
</evidence>
<gene>
    <name evidence="2" type="ORF">NCTC13456_00320</name>
</gene>
<keyword evidence="1" id="KW-0812">Transmembrane</keyword>
<dbReference type="AlphaFoldDB" id="A0A376G0N4"/>
<name>A0A376G0N4_9FLAO</name>
<dbReference type="EMBL" id="UFXS01000001">
    <property type="protein sequence ID" value="STD53103.1"/>
    <property type="molecule type" value="Genomic_DNA"/>
</dbReference>
<feature type="transmembrane region" description="Helical" evidence="1">
    <location>
        <begin position="12"/>
        <end position="29"/>
    </location>
</feature>
<protein>
    <submittedName>
        <fullName evidence="2">Uncharacterized protein</fullName>
    </submittedName>
</protein>
<sequence>MKINEQKQSRGCIVFIVIIISIITGYYLYDRYRDSEDKKILIEKQNVSDSIAKENTALKKTLGLSEYSLLSPADIAVLKEAKDSNVFKNKSFCDYYKEYKSYELKGNIKEADKVILDLKKVIGLDILLMAKGNDFCPVELSDIKESTNNEVRKGLNISSYLESRHSCSMSEDFIKMDLLNPKTADFSLFDCNTERNSDGSYTILRKVSAQNSFGVEKEFIYKVTIGYTGGDELEKSNWKLINIRSEEYR</sequence>
<organism evidence="2 3">
    <name type="scientific">Empedobacter falsenii</name>
    <dbReference type="NCBI Taxonomy" id="343874"/>
    <lineage>
        <taxon>Bacteria</taxon>
        <taxon>Pseudomonadati</taxon>
        <taxon>Bacteroidota</taxon>
        <taxon>Flavobacteriia</taxon>
        <taxon>Flavobacteriales</taxon>
        <taxon>Weeksellaceae</taxon>
        <taxon>Empedobacter</taxon>
    </lineage>
</organism>
<reference evidence="2 3" key="1">
    <citation type="submission" date="2018-06" db="EMBL/GenBank/DDBJ databases">
        <authorList>
            <consortium name="Pathogen Informatics"/>
            <person name="Doyle S."/>
        </authorList>
    </citation>
    <scope>NUCLEOTIDE SEQUENCE [LARGE SCALE GENOMIC DNA]</scope>
    <source>
        <strain evidence="2 3">NCTC13456</strain>
    </source>
</reference>
<dbReference type="RefSeq" id="WP_114998271.1">
    <property type="nucleotide sequence ID" value="NZ_UFXS01000001.1"/>
</dbReference>
<keyword evidence="1" id="KW-0472">Membrane</keyword>
<evidence type="ECO:0000256" key="1">
    <source>
        <dbReference type="SAM" id="Phobius"/>
    </source>
</evidence>
<proteinExistence type="predicted"/>
<evidence type="ECO:0000313" key="3">
    <source>
        <dbReference type="Proteomes" id="UP000254737"/>
    </source>
</evidence>
<dbReference type="Proteomes" id="UP000254737">
    <property type="component" value="Unassembled WGS sequence"/>
</dbReference>
<keyword evidence="1" id="KW-1133">Transmembrane helix</keyword>